<dbReference type="EMBL" id="CP076724">
    <property type="protein sequence ID" value="QWV99014.1"/>
    <property type="molecule type" value="Genomic_DNA"/>
</dbReference>
<dbReference type="PIRSF" id="PIRSF004491">
    <property type="entry name" value="FAD_Synth"/>
    <property type="match status" value="1"/>
</dbReference>
<keyword evidence="2 10" id="KW-0288">FMN</keyword>
<organism evidence="12 13">
    <name type="scientific">Geomonas diazotrophica</name>
    <dbReference type="NCBI Taxonomy" id="2843197"/>
    <lineage>
        <taxon>Bacteria</taxon>
        <taxon>Pseudomonadati</taxon>
        <taxon>Thermodesulfobacteriota</taxon>
        <taxon>Desulfuromonadia</taxon>
        <taxon>Geobacterales</taxon>
        <taxon>Geobacteraceae</taxon>
        <taxon>Geomonas</taxon>
    </lineage>
</organism>
<comment type="catalytic activity">
    <reaction evidence="10">
        <text>FMN + ATP + H(+) = FAD + diphosphate</text>
        <dbReference type="Rhea" id="RHEA:17237"/>
        <dbReference type="ChEBI" id="CHEBI:15378"/>
        <dbReference type="ChEBI" id="CHEBI:30616"/>
        <dbReference type="ChEBI" id="CHEBI:33019"/>
        <dbReference type="ChEBI" id="CHEBI:57692"/>
        <dbReference type="ChEBI" id="CHEBI:58210"/>
        <dbReference type="EC" id="2.7.7.2"/>
    </reaction>
</comment>
<evidence type="ECO:0000256" key="3">
    <source>
        <dbReference type="ARBA" id="ARBA00022679"/>
    </source>
</evidence>
<evidence type="ECO:0000313" key="12">
    <source>
        <dbReference type="EMBL" id="QWV99014.1"/>
    </source>
</evidence>
<keyword evidence="4 10" id="KW-0548">Nucleotidyltransferase</keyword>
<evidence type="ECO:0000256" key="8">
    <source>
        <dbReference type="ARBA" id="ARBA00022840"/>
    </source>
</evidence>
<evidence type="ECO:0000256" key="9">
    <source>
        <dbReference type="ARBA" id="ARBA00023268"/>
    </source>
</evidence>
<dbReference type="PANTHER" id="PTHR22749:SF6">
    <property type="entry name" value="RIBOFLAVIN KINASE"/>
    <property type="match status" value="1"/>
</dbReference>
<keyword evidence="7 10" id="KW-0274">FAD</keyword>
<keyword evidence="8 10" id="KW-0067">ATP-binding</keyword>
<dbReference type="InterPro" id="IPR023468">
    <property type="entry name" value="Riboflavin_kinase"/>
</dbReference>
<dbReference type="InterPro" id="IPR015864">
    <property type="entry name" value="FAD_synthase"/>
</dbReference>
<dbReference type="Pfam" id="PF06574">
    <property type="entry name" value="FAD_syn"/>
    <property type="match status" value="1"/>
</dbReference>
<evidence type="ECO:0000256" key="5">
    <source>
        <dbReference type="ARBA" id="ARBA00022741"/>
    </source>
</evidence>
<keyword evidence="5 10" id="KW-0547">Nucleotide-binding</keyword>
<name>A0ABX8JMW1_9BACT</name>
<evidence type="ECO:0000259" key="11">
    <source>
        <dbReference type="SMART" id="SM00904"/>
    </source>
</evidence>
<feature type="domain" description="Riboflavin kinase" evidence="11">
    <location>
        <begin position="183"/>
        <end position="306"/>
    </location>
</feature>
<protein>
    <recommendedName>
        <fullName evidence="10">Riboflavin biosynthesis protein</fullName>
    </recommendedName>
    <domain>
        <recommendedName>
            <fullName evidence="10">Riboflavin kinase</fullName>
            <ecNumber evidence="10">2.7.1.26</ecNumber>
        </recommendedName>
        <alternativeName>
            <fullName evidence="10">Flavokinase</fullName>
        </alternativeName>
    </domain>
    <domain>
        <recommendedName>
            <fullName evidence="10">FMN adenylyltransferase</fullName>
            <ecNumber evidence="10">2.7.7.2</ecNumber>
        </recommendedName>
        <alternativeName>
            <fullName evidence="10">FAD pyrophosphorylase</fullName>
        </alternativeName>
        <alternativeName>
            <fullName evidence="10">FAD synthase</fullName>
        </alternativeName>
    </domain>
</protein>
<gene>
    <name evidence="12" type="ORF">KP005_06955</name>
</gene>
<dbReference type="Proteomes" id="UP000683493">
    <property type="component" value="Chromosome"/>
</dbReference>
<dbReference type="NCBIfam" id="NF004160">
    <property type="entry name" value="PRK05627.1-3"/>
    <property type="match status" value="1"/>
</dbReference>
<dbReference type="PANTHER" id="PTHR22749">
    <property type="entry name" value="RIBOFLAVIN KINASE/FMN ADENYLYLTRANSFERASE"/>
    <property type="match status" value="1"/>
</dbReference>
<keyword evidence="3 10" id="KW-0808">Transferase</keyword>
<sequence length="331" mass="36350">MVIFKNVSDIKGKLRRPVVTIGNFDGVHLGHREIFRRVRELAREIGGVSVVITFVPHPLKVVAAHREVRLITTSREKEALIEGSGIDYLLEIPFDKAFASIPAAEFVQRVLVDAIGLERLVIGYDYAFGRGREGDVGLLRELGTRFGYSVEELQPISDGSTVYSSTGVRRLVSAGDVSGASLLLGRHFSVTGKVVHGHERGRSLGFPTANIETEKDLIPSVGVYAVKVCLGDRLLDGACNVGPNPTFGNDRLSIEVFLLDFDGDLYEREITLFFIERLRGEKRFASLDELKTAIAADVERCREILREARPVASESGGDWDCIARPSAGTPQ</sequence>
<dbReference type="NCBIfam" id="NF004162">
    <property type="entry name" value="PRK05627.1-5"/>
    <property type="match status" value="1"/>
</dbReference>
<dbReference type="Pfam" id="PF01687">
    <property type="entry name" value="Flavokinase"/>
    <property type="match status" value="1"/>
</dbReference>
<keyword evidence="6 10" id="KW-0418">Kinase</keyword>
<comment type="pathway">
    <text evidence="10">Cofactor biosynthesis; FAD biosynthesis; FAD from FMN: step 1/1.</text>
</comment>
<evidence type="ECO:0000256" key="2">
    <source>
        <dbReference type="ARBA" id="ARBA00022643"/>
    </source>
</evidence>
<evidence type="ECO:0000256" key="4">
    <source>
        <dbReference type="ARBA" id="ARBA00022695"/>
    </source>
</evidence>
<dbReference type="EC" id="2.7.7.2" evidence="10"/>
<dbReference type="NCBIfam" id="TIGR00125">
    <property type="entry name" value="cyt_tran_rel"/>
    <property type="match status" value="1"/>
</dbReference>
<keyword evidence="9" id="KW-0511">Multifunctional enzyme</keyword>
<comment type="catalytic activity">
    <reaction evidence="10">
        <text>riboflavin + ATP = FMN + ADP + H(+)</text>
        <dbReference type="Rhea" id="RHEA:14357"/>
        <dbReference type="ChEBI" id="CHEBI:15378"/>
        <dbReference type="ChEBI" id="CHEBI:30616"/>
        <dbReference type="ChEBI" id="CHEBI:57986"/>
        <dbReference type="ChEBI" id="CHEBI:58210"/>
        <dbReference type="ChEBI" id="CHEBI:456216"/>
        <dbReference type="EC" id="2.7.1.26"/>
    </reaction>
</comment>
<accession>A0ABX8JMW1</accession>
<dbReference type="InterPro" id="IPR015865">
    <property type="entry name" value="Riboflavin_kinase_bac/euk"/>
</dbReference>
<dbReference type="InterPro" id="IPR004821">
    <property type="entry name" value="Cyt_trans-like"/>
</dbReference>
<proteinExistence type="inferred from homology"/>
<keyword evidence="1 10" id="KW-0285">Flavoprotein</keyword>
<dbReference type="InterPro" id="IPR002606">
    <property type="entry name" value="Riboflavin_kinase_bac"/>
</dbReference>
<evidence type="ECO:0000256" key="7">
    <source>
        <dbReference type="ARBA" id="ARBA00022827"/>
    </source>
</evidence>
<evidence type="ECO:0000256" key="10">
    <source>
        <dbReference type="PIRNR" id="PIRNR004491"/>
    </source>
</evidence>
<dbReference type="SMART" id="SM00904">
    <property type="entry name" value="Flavokinase"/>
    <property type="match status" value="1"/>
</dbReference>
<dbReference type="CDD" id="cd02064">
    <property type="entry name" value="FAD_synthetase_N"/>
    <property type="match status" value="1"/>
</dbReference>
<comment type="similarity">
    <text evidence="10">Belongs to the ribF family.</text>
</comment>
<dbReference type="EC" id="2.7.1.26" evidence="10"/>
<reference evidence="12 13" key="1">
    <citation type="submission" date="2021-06" db="EMBL/GenBank/DDBJ databases">
        <title>Gemonas diversity in paddy soil.</title>
        <authorList>
            <person name="Liu G."/>
        </authorList>
    </citation>
    <scope>NUCLEOTIDE SEQUENCE [LARGE SCALE GENOMIC DNA]</scope>
    <source>
        <strain evidence="12 13">RG29</strain>
    </source>
</reference>
<dbReference type="NCBIfam" id="TIGR00083">
    <property type="entry name" value="ribF"/>
    <property type="match status" value="1"/>
</dbReference>
<dbReference type="GO" id="GO:0008531">
    <property type="term" value="F:riboflavin kinase activity"/>
    <property type="evidence" value="ECO:0007669"/>
    <property type="project" value="UniProtKB-EC"/>
</dbReference>
<keyword evidence="13" id="KW-1185">Reference proteome</keyword>
<evidence type="ECO:0000313" key="13">
    <source>
        <dbReference type="Proteomes" id="UP000683493"/>
    </source>
</evidence>
<evidence type="ECO:0000256" key="6">
    <source>
        <dbReference type="ARBA" id="ARBA00022777"/>
    </source>
</evidence>
<dbReference type="GO" id="GO:0003919">
    <property type="term" value="F:FMN adenylyltransferase activity"/>
    <property type="evidence" value="ECO:0007669"/>
    <property type="project" value="UniProtKB-EC"/>
</dbReference>
<comment type="pathway">
    <text evidence="10">Cofactor biosynthesis; FMN biosynthesis; FMN from riboflavin (ATP route): step 1/1.</text>
</comment>
<evidence type="ECO:0000256" key="1">
    <source>
        <dbReference type="ARBA" id="ARBA00022630"/>
    </source>
</evidence>